<proteinExistence type="predicted"/>
<dbReference type="EMBL" id="LAVV01003907">
    <property type="protein sequence ID" value="KNZ61829.1"/>
    <property type="molecule type" value="Genomic_DNA"/>
</dbReference>
<reference evidence="2 3" key="1">
    <citation type="submission" date="2015-08" db="EMBL/GenBank/DDBJ databases">
        <title>Next Generation Sequencing and Analysis of the Genome of Puccinia sorghi L Schw, the Causal Agent of Maize Common Rust.</title>
        <authorList>
            <person name="Rochi L."/>
            <person name="Burguener G."/>
            <person name="Darino M."/>
            <person name="Turjanski A."/>
            <person name="Kreff E."/>
            <person name="Dieguez M.J."/>
            <person name="Sacco F."/>
        </authorList>
    </citation>
    <scope>NUCLEOTIDE SEQUENCE [LARGE SCALE GENOMIC DNA]</scope>
    <source>
        <strain evidence="2 3">RO10H11247</strain>
    </source>
</reference>
<evidence type="ECO:0000313" key="2">
    <source>
        <dbReference type="EMBL" id="KNZ61829.1"/>
    </source>
</evidence>
<organism evidence="2 3">
    <name type="scientific">Puccinia sorghi</name>
    <dbReference type="NCBI Taxonomy" id="27349"/>
    <lineage>
        <taxon>Eukaryota</taxon>
        <taxon>Fungi</taxon>
        <taxon>Dikarya</taxon>
        <taxon>Basidiomycota</taxon>
        <taxon>Pucciniomycotina</taxon>
        <taxon>Pucciniomycetes</taxon>
        <taxon>Pucciniales</taxon>
        <taxon>Pucciniaceae</taxon>
        <taxon>Puccinia</taxon>
    </lineage>
</organism>
<protein>
    <submittedName>
        <fullName evidence="2">Uncharacterized protein</fullName>
    </submittedName>
</protein>
<comment type="caution">
    <text evidence="2">The sequence shown here is derived from an EMBL/GenBank/DDBJ whole genome shotgun (WGS) entry which is preliminary data.</text>
</comment>
<gene>
    <name evidence="2" type="ORF">VP01_13517g1</name>
</gene>
<evidence type="ECO:0000313" key="3">
    <source>
        <dbReference type="Proteomes" id="UP000037035"/>
    </source>
</evidence>
<name>A0A0L6VM94_9BASI</name>
<feature type="compositionally biased region" description="Pro residues" evidence="1">
    <location>
        <begin position="1"/>
        <end position="13"/>
    </location>
</feature>
<keyword evidence="3" id="KW-1185">Reference proteome</keyword>
<evidence type="ECO:0000256" key="1">
    <source>
        <dbReference type="SAM" id="MobiDB-lite"/>
    </source>
</evidence>
<dbReference type="AlphaFoldDB" id="A0A0L6VM94"/>
<feature type="region of interest" description="Disordered" evidence="1">
    <location>
        <begin position="1"/>
        <end position="26"/>
    </location>
</feature>
<dbReference type="OrthoDB" id="10509995at2759"/>
<dbReference type="VEuPathDB" id="FungiDB:VP01_13517g1"/>
<dbReference type="Proteomes" id="UP000037035">
    <property type="component" value="Unassembled WGS sequence"/>
</dbReference>
<sequence>MNSPPSTTPPNEPPYESRTAPGSANVNSGLALDSLKGLAPSLEAYANYQAIAPPTVLHSERRQAGKKEYLTGCAKLEEILEHALGLSESIPVPPATIILGLREMQEACQKRKQGD</sequence>
<accession>A0A0L6VM94</accession>